<accession>A0A921AVD9</accession>
<organism evidence="12 13">
    <name type="scientific">Mailhella massiliensis</name>
    <dbReference type="NCBI Taxonomy" id="1903261"/>
    <lineage>
        <taxon>Bacteria</taxon>
        <taxon>Pseudomonadati</taxon>
        <taxon>Thermodesulfobacteriota</taxon>
        <taxon>Desulfovibrionia</taxon>
        <taxon>Desulfovibrionales</taxon>
        <taxon>Desulfovibrionaceae</taxon>
        <taxon>Mailhella</taxon>
    </lineage>
</organism>
<comment type="activity regulation">
    <text evidence="11">Na(+) is not transported, but it plays an essential structural role and its presence is essential for fluoride channel function.</text>
</comment>
<evidence type="ECO:0000256" key="6">
    <source>
        <dbReference type="ARBA" id="ARBA00023065"/>
    </source>
</evidence>
<evidence type="ECO:0000256" key="3">
    <source>
        <dbReference type="ARBA" id="ARBA00022519"/>
    </source>
</evidence>
<dbReference type="EMBL" id="DYZA01000075">
    <property type="protein sequence ID" value="HJD96804.1"/>
    <property type="molecule type" value="Genomic_DNA"/>
</dbReference>
<dbReference type="PANTHER" id="PTHR28259">
    <property type="entry name" value="FLUORIDE EXPORT PROTEIN 1-RELATED"/>
    <property type="match status" value="1"/>
</dbReference>
<evidence type="ECO:0000256" key="7">
    <source>
        <dbReference type="ARBA" id="ARBA00023136"/>
    </source>
</evidence>
<keyword evidence="11" id="KW-0813">Transport</keyword>
<dbReference type="GO" id="GO:0062054">
    <property type="term" value="F:fluoride channel activity"/>
    <property type="evidence" value="ECO:0007669"/>
    <property type="project" value="UniProtKB-UniRule"/>
</dbReference>
<name>A0A921AVD9_9BACT</name>
<keyword evidence="8 11" id="KW-0407">Ion channel</keyword>
<keyword evidence="3" id="KW-0997">Cell inner membrane</keyword>
<feature type="transmembrane region" description="Helical" evidence="11">
    <location>
        <begin position="101"/>
        <end position="122"/>
    </location>
</feature>
<dbReference type="RefSeq" id="WP_304121368.1">
    <property type="nucleotide sequence ID" value="NZ_DYZA01000075.1"/>
</dbReference>
<evidence type="ECO:0000313" key="12">
    <source>
        <dbReference type="EMBL" id="HJD96804.1"/>
    </source>
</evidence>
<dbReference type="NCBIfam" id="TIGR00494">
    <property type="entry name" value="crcB"/>
    <property type="match status" value="1"/>
</dbReference>
<evidence type="ECO:0000256" key="4">
    <source>
        <dbReference type="ARBA" id="ARBA00022692"/>
    </source>
</evidence>
<dbReference type="Pfam" id="PF02537">
    <property type="entry name" value="CRCB"/>
    <property type="match status" value="1"/>
</dbReference>
<evidence type="ECO:0000256" key="5">
    <source>
        <dbReference type="ARBA" id="ARBA00022989"/>
    </source>
</evidence>
<reference evidence="12" key="1">
    <citation type="journal article" date="2021" name="PeerJ">
        <title>Extensive microbial diversity within the chicken gut microbiome revealed by metagenomics and culture.</title>
        <authorList>
            <person name="Gilroy R."/>
            <person name="Ravi A."/>
            <person name="Getino M."/>
            <person name="Pursley I."/>
            <person name="Horton D.L."/>
            <person name="Alikhan N.F."/>
            <person name="Baker D."/>
            <person name="Gharbi K."/>
            <person name="Hall N."/>
            <person name="Watson M."/>
            <person name="Adriaenssens E.M."/>
            <person name="Foster-Nyarko E."/>
            <person name="Jarju S."/>
            <person name="Secka A."/>
            <person name="Antonio M."/>
            <person name="Oren A."/>
            <person name="Chaudhuri R.R."/>
            <person name="La Ragione R."/>
            <person name="Hildebrand F."/>
            <person name="Pallen M.J."/>
        </authorList>
    </citation>
    <scope>NUCLEOTIDE SEQUENCE</scope>
    <source>
        <strain evidence="12">ChiGjej2B2-19336</strain>
    </source>
</reference>
<keyword evidence="5 11" id="KW-1133">Transmembrane helix</keyword>
<dbReference type="AlphaFoldDB" id="A0A921AVD9"/>
<evidence type="ECO:0000256" key="11">
    <source>
        <dbReference type="HAMAP-Rule" id="MF_00454"/>
    </source>
</evidence>
<protein>
    <recommendedName>
        <fullName evidence="11">Fluoride-specific ion channel FluC</fullName>
    </recommendedName>
</protein>
<proteinExistence type="inferred from homology"/>
<dbReference type="HAMAP" id="MF_00454">
    <property type="entry name" value="FluC"/>
    <property type="match status" value="1"/>
</dbReference>
<evidence type="ECO:0000256" key="1">
    <source>
        <dbReference type="ARBA" id="ARBA00004651"/>
    </source>
</evidence>
<comment type="subcellular location">
    <subcellularLocation>
        <location evidence="1 11">Cell membrane</location>
        <topology evidence="1 11">Multi-pass membrane protein</topology>
    </subcellularLocation>
</comment>
<dbReference type="GO" id="GO:0140114">
    <property type="term" value="P:cellular detoxification of fluoride"/>
    <property type="evidence" value="ECO:0007669"/>
    <property type="project" value="UniProtKB-UniRule"/>
</dbReference>
<evidence type="ECO:0000256" key="10">
    <source>
        <dbReference type="ARBA" id="ARBA00035585"/>
    </source>
</evidence>
<reference evidence="12" key="2">
    <citation type="submission" date="2021-09" db="EMBL/GenBank/DDBJ databases">
        <authorList>
            <person name="Gilroy R."/>
        </authorList>
    </citation>
    <scope>NUCLEOTIDE SEQUENCE</scope>
    <source>
        <strain evidence="12">ChiGjej2B2-19336</strain>
    </source>
</reference>
<keyword evidence="6 11" id="KW-0406">Ion transport</keyword>
<comment type="caution">
    <text evidence="12">The sequence shown here is derived from an EMBL/GenBank/DDBJ whole genome shotgun (WGS) entry which is preliminary data.</text>
</comment>
<dbReference type="GO" id="GO:0005886">
    <property type="term" value="C:plasma membrane"/>
    <property type="evidence" value="ECO:0007669"/>
    <property type="project" value="UniProtKB-SubCell"/>
</dbReference>
<comment type="similarity">
    <text evidence="9 11">Belongs to the fluoride channel Fluc/FEX (TC 1.A.43) family.</text>
</comment>
<feature type="binding site" evidence="11">
    <location>
        <position position="82"/>
    </location>
    <ligand>
        <name>Na(+)</name>
        <dbReference type="ChEBI" id="CHEBI:29101"/>
        <note>structural</note>
    </ligand>
</feature>
<comment type="catalytic activity">
    <reaction evidence="10">
        <text>fluoride(in) = fluoride(out)</text>
        <dbReference type="Rhea" id="RHEA:76159"/>
        <dbReference type="ChEBI" id="CHEBI:17051"/>
    </reaction>
    <physiologicalReaction direction="left-to-right" evidence="10">
        <dbReference type="Rhea" id="RHEA:76160"/>
    </physiologicalReaction>
</comment>
<dbReference type="PANTHER" id="PTHR28259:SF1">
    <property type="entry name" value="FLUORIDE EXPORT PROTEIN 1-RELATED"/>
    <property type="match status" value="1"/>
</dbReference>
<feature type="transmembrane region" description="Helical" evidence="11">
    <location>
        <begin position="71"/>
        <end position="95"/>
    </location>
</feature>
<dbReference type="InterPro" id="IPR003691">
    <property type="entry name" value="FluC"/>
</dbReference>
<feature type="transmembrane region" description="Helical" evidence="11">
    <location>
        <begin position="32"/>
        <end position="59"/>
    </location>
</feature>
<gene>
    <name evidence="11 12" type="primary">crcB</name>
    <name evidence="11" type="synonym">fluC</name>
    <name evidence="12" type="ORF">K8W16_04060</name>
</gene>
<dbReference type="Proteomes" id="UP000698963">
    <property type="component" value="Unassembled WGS sequence"/>
</dbReference>
<evidence type="ECO:0000256" key="2">
    <source>
        <dbReference type="ARBA" id="ARBA00022475"/>
    </source>
</evidence>
<keyword evidence="7 11" id="KW-0472">Membrane</keyword>
<feature type="binding site" evidence="11">
    <location>
        <position position="79"/>
    </location>
    <ligand>
        <name>Na(+)</name>
        <dbReference type="ChEBI" id="CHEBI:29101"/>
        <note>structural</note>
    </ligand>
</feature>
<keyword evidence="4 11" id="KW-0812">Transmembrane</keyword>
<evidence type="ECO:0000313" key="13">
    <source>
        <dbReference type="Proteomes" id="UP000698963"/>
    </source>
</evidence>
<dbReference type="GO" id="GO:0046872">
    <property type="term" value="F:metal ion binding"/>
    <property type="evidence" value="ECO:0007669"/>
    <property type="project" value="UniProtKB-KW"/>
</dbReference>
<keyword evidence="11" id="KW-0479">Metal-binding</keyword>
<keyword evidence="2 11" id="KW-1003">Cell membrane</keyword>
<evidence type="ECO:0000256" key="9">
    <source>
        <dbReference type="ARBA" id="ARBA00035120"/>
    </source>
</evidence>
<sequence>MKSFLKQVLAVLVGGALGAVCRVEIGNRVTEAAGAVLPVGILCVNMAGSFLLGLLMGIASRSRSGYPTATAFFATGFFGGFTTFSSFALDTVLLWQADHTVFALLNAGLNGVCCIALAGLGWKLAARPGKAA</sequence>
<keyword evidence="11" id="KW-0915">Sodium</keyword>
<evidence type="ECO:0000256" key="8">
    <source>
        <dbReference type="ARBA" id="ARBA00023303"/>
    </source>
</evidence>
<comment type="function">
    <text evidence="11">Fluoride-specific ion channel. Important for reducing fluoride concentration in the cell, thus reducing its toxicity.</text>
</comment>